<accession>A0A9W7DR21</accession>
<sequence>MQNTTRSLPQNLLLPSSITSANLGPLVEEVVSLLQTLDVGSFPTPTTERADLHSYVVTADVFRNFKARQKLYKAVASCPSLLSAYEDVIMNAVIPHIKRVCPSLPTPTTFFYQYPPSLRLQPGPSPHFGKTHNDAIYGHQDGEINFWVQLTDFQKTRCALMVESSPDKGDFEPLTGPLHTIHMFHGTRNRHFAPPNDSPHARVSLDFRVGIKPYFDEEYRMERVPQHTRRSCEL</sequence>
<dbReference type="Proteomes" id="UP001165082">
    <property type="component" value="Unassembled WGS sequence"/>
</dbReference>
<dbReference type="EMBL" id="BRXZ01002044">
    <property type="protein sequence ID" value="GMH53059.1"/>
    <property type="molecule type" value="Genomic_DNA"/>
</dbReference>
<evidence type="ECO:0000313" key="2">
    <source>
        <dbReference type="Proteomes" id="UP001165082"/>
    </source>
</evidence>
<proteinExistence type="predicted"/>
<organism evidence="1 2">
    <name type="scientific">Triparma retinervis</name>
    <dbReference type="NCBI Taxonomy" id="2557542"/>
    <lineage>
        <taxon>Eukaryota</taxon>
        <taxon>Sar</taxon>
        <taxon>Stramenopiles</taxon>
        <taxon>Ochrophyta</taxon>
        <taxon>Bolidophyceae</taxon>
        <taxon>Parmales</taxon>
        <taxon>Triparmaceae</taxon>
        <taxon>Triparma</taxon>
    </lineage>
</organism>
<keyword evidence="2" id="KW-1185">Reference proteome</keyword>
<protein>
    <submittedName>
        <fullName evidence="1">Uncharacterized protein</fullName>
    </submittedName>
</protein>
<dbReference type="AlphaFoldDB" id="A0A9W7DR21"/>
<evidence type="ECO:0000313" key="1">
    <source>
        <dbReference type="EMBL" id="GMH53059.1"/>
    </source>
</evidence>
<gene>
    <name evidence="1" type="ORF">TrRE_jg11841</name>
</gene>
<comment type="caution">
    <text evidence="1">The sequence shown here is derived from an EMBL/GenBank/DDBJ whole genome shotgun (WGS) entry which is preliminary data.</text>
</comment>
<name>A0A9W7DR21_9STRA</name>
<reference evidence="1" key="1">
    <citation type="submission" date="2022-07" db="EMBL/GenBank/DDBJ databases">
        <title>Genome analysis of Parmales, a sister group of diatoms, reveals the evolutionary specialization of diatoms from phago-mixotrophs to photoautotrophs.</title>
        <authorList>
            <person name="Ban H."/>
            <person name="Sato S."/>
            <person name="Yoshikawa S."/>
            <person name="Kazumasa Y."/>
            <person name="Nakamura Y."/>
            <person name="Ichinomiya M."/>
            <person name="Saitoh K."/>
            <person name="Sato N."/>
            <person name="Blanc-Mathieu R."/>
            <person name="Endo H."/>
            <person name="Kuwata A."/>
            <person name="Ogata H."/>
        </authorList>
    </citation>
    <scope>NUCLEOTIDE SEQUENCE</scope>
</reference>
<dbReference type="OrthoDB" id="191542at2759"/>